<proteinExistence type="predicted"/>
<dbReference type="PANTHER" id="PTHR43762">
    <property type="entry name" value="L-GULONOLACTONE OXIDASE"/>
    <property type="match status" value="1"/>
</dbReference>
<keyword evidence="2" id="KW-0560">Oxidoreductase</keyword>
<evidence type="ECO:0000256" key="2">
    <source>
        <dbReference type="ARBA" id="ARBA00023002"/>
    </source>
</evidence>
<evidence type="ECO:0000256" key="1">
    <source>
        <dbReference type="ARBA" id="ARBA00022827"/>
    </source>
</evidence>
<dbReference type="RefSeq" id="WP_377066523.1">
    <property type="nucleotide sequence ID" value="NZ_JBHSJJ010000011.1"/>
</dbReference>
<dbReference type="PIRSF" id="PIRSF000136">
    <property type="entry name" value="LGO_GLO"/>
    <property type="match status" value="1"/>
</dbReference>
<sequence length="451" mass="51118">MKKRQFLKTSSLMVGGQFLMPMISCKTSNQVPPRRNWAGNFTYSTAELESPNVLEGLRSAVRKYERLKALGTRHSFNDIADSEFRQLSLRNMDNDIQINPRDQTVSFTAGIQYGVLASKLEMAGLSLHNLASLPHISVAGACATGTHGSGDRNGNLATMVTEMEMVTAEGELIKLSKDQHVGRFNGTVVHLGALGIVTRMTLSVSPTFSVCQYVYENLPLKQLEDNFEAVFSSGYSVSLFTDWKGDTINQLWIKKKVEDIGAETPMEQEFLQAVSAPDHLHPIREISAIHCTEQMGIPGPWHERLPHFKMDFTPSSGEELQSEFFVPREHAVEAISAMYRMGGEISPHLLISEIRSIAADRLWLSPAYGRDSIAIHFTWKQDWPNVQKLLPKIEKELMPYQVRPHWGKLFTLSRDHLETQYDRMDDFRKLVQEYDPKGKFRNAFLERNILT</sequence>
<accession>A0ABV9T4C3</accession>
<organism evidence="4 5">
    <name type="scientific">Negadavirga shengliensis</name>
    <dbReference type="NCBI Taxonomy" id="1389218"/>
    <lineage>
        <taxon>Bacteria</taxon>
        <taxon>Pseudomonadati</taxon>
        <taxon>Bacteroidota</taxon>
        <taxon>Cytophagia</taxon>
        <taxon>Cytophagales</taxon>
        <taxon>Cyclobacteriaceae</taxon>
        <taxon>Negadavirga</taxon>
    </lineage>
</organism>
<dbReference type="InterPro" id="IPR016167">
    <property type="entry name" value="FAD-bd_PCMH_sub1"/>
</dbReference>
<dbReference type="Gene3D" id="1.10.45.10">
    <property type="entry name" value="Vanillyl-alcohol Oxidase, Chain A, domain 4"/>
    <property type="match status" value="1"/>
</dbReference>
<dbReference type="Pfam" id="PF01565">
    <property type="entry name" value="FAD_binding_4"/>
    <property type="match status" value="1"/>
</dbReference>
<dbReference type="InterPro" id="IPR036318">
    <property type="entry name" value="FAD-bd_PCMH-like_sf"/>
</dbReference>
<feature type="domain" description="FAD-binding PCMH-type" evidence="3">
    <location>
        <begin position="41"/>
        <end position="207"/>
    </location>
</feature>
<dbReference type="PANTHER" id="PTHR43762:SF1">
    <property type="entry name" value="D-ARABINONO-1,4-LACTONE OXIDASE"/>
    <property type="match status" value="1"/>
</dbReference>
<dbReference type="InterPro" id="IPR010031">
    <property type="entry name" value="FAD_lactone_oxidase-like"/>
</dbReference>
<dbReference type="InterPro" id="IPR016169">
    <property type="entry name" value="FAD-bd_PCMH_sub2"/>
</dbReference>
<comment type="caution">
    <text evidence="4">The sequence shown here is derived from an EMBL/GenBank/DDBJ whole genome shotgun (WGS) entry which is preliminary data.</text>
</comment>
<dbReference type="InterPro" id="IPR016171">
    <property type="entry name" value="Vanillyl_alc_oxidase_C-sub2"/>
</dbReference>
<dbReference type="Gene3D" id="3.30.70.2520">
    <property type="match status" value="1"/>
</dbReference>
<dbReference type="SUPFAM" id="SSF56176">
    <property type="entry name" value="FAD-binding/transporter-associated domain-like"/>
    <property type="match status" value="1"/>
</dbReference>
<dbReference type="Gene3D" id="3.30.70.2530">
    <property type="match status" value="1"/>
</dbReference>
<evidence type="ECO:0000313" key="4">
    <source>
        <dbReference type="EMBL" id="MFC4873554.1"/>
    </source>
</evidence>
<protein>
    <submittedName>
        <fullName evidence="4">D-arabinono-1,4-lactone oxidase</fullName>
    </submittedName>
</protein>
<evidence type="ECO:0000313" key="5">
    <source>
        <dbReference type="Proteomes" id="UP001595818"/>
    </source>
</evidence>
<name>A0ABV9T4C3_9BACT</name>
<dbReference type="InterPro" id="IPR007173">
    <property type="entry name" value="ALO_C"/>
</dbReference>
<gene>
    <name evidence="4" type="ORF">ACFPFU_17765</name>
</gene>
<keyword evidence="1" id="KW-0274">FAD</keyword>
<keyword evidence="5" id="KW-1185">Reference proteome</keyword>
<dbReference type="InterPro" id="IPR016166">
    <property type="entry name" value="FAD-bd_PCMH"/>
</dbReference>
<dbReference type="Proteomes" id="UP001595818">
    <property type="component" value="Unassembled WGS sequence"/>
</dbReference>
<dbReference type="EMBL" id="JBHSJJ010000011">
    <property type="protein sequence ID" value="MFC4873554.1"/>
    <property type="molecule type" value="Genomic_DNA"/>
</dbReference>
<dbReference type="Pfam" id="PF04030">
    <property type="entry name" value="ALO"/>
    <property type="match status" value="1"/>
</dbReference>
<keyword evidence="1" id="KW-0285">Flavoprotein</keyword>
<dbReference type="Gene3D" id="3.30.465.10">
    <property type="match status" value="1"/>
</dbReference>
<reference evidence="5" key="1">
    <citation type="journal article" date="2019" name="Int. J. Syst. Evol. Microbiol.">
        <title>The Global Catalogue of Microorganisms (GCM) 10K type strain sequencing project: providing services to taxonomists for standard genome sequencing and annotation.</title>
        <authorList>
            <consortium name="The Broad Institute Genomics Platform"/>
            <consortium name="The Broad Institute Genome Sequencing Center for Infectious Disease"/>
            <person name="Wu L."/>
            <person name="Ma J."/>
        </authorList>
    </citation>
    <scope>NUCLEOTIDE SEQUENCE [LARGE SCALE GENOMIC DNA]</scope>
    <source>
        <strain evidence="5">CGMCC 4.7466</strain>
    </source>
</reference>
<evidence type="ECO:0000259" key="3">
    <source>
        <dbReference type="PROSITE" id="PS51387"/>
    </source>
</evidence>
<dbReference type="Gene3D" id="3.30.43.10">
    <property type="entry name" value="Uridine Diphospho-n-acetylenolpyruvylglucosamine Reductase, domain 2"/>
    <property type="match status" value="1"/>
</dbReference>
<dbReference type="PROSITE" id="PS51387">
    <property type="entry name" value="FAD_PCMH"/>
    <property type="match status" value="1"/>
</dbReference>
<dbReference type="InterPro" id="IPR006094">
    <property type="entry name" value="Oxid_FAD_bind_N"/>
</dbReference>